<dbReference type="GO" id="GO:0006400">
    <property type="term" value="P:tRNA modification"/>
    <property type="evidence" value="ECO:0007669"/>
    <property type="project" value="UniProtKB-UniRule"/>
</dbReference>
<evidence type="ECO:0000256" key="3">
    <source>
        <dbReference type="ARBA" id="ARBA00022741"/>
    </source>
</evidence>
<comment type="function">
    <text evidence="6">Ligates lysine onto the cytidine present at position 34 of the AUA codon-specific tRNA(Ile) that contains the anticodon CAU, in an ATP-dependent manner. Cytidine is converted to lysidine, thus changing the amino acid specificity of the tRNA from methionine to isoleucine.</text>
</comment>
<organism evidence="8 9">
    <name type="scientific">Sphingobium fluviale</name>
    <dbReference type="NCBI Taxonomy" id="2506423"/>
    <lineage>
        <taxon>Bacteria</taxon>
        <taxon>Pseudomonadati</taxon>
        <taxon>Pseudomonadota</taxon>
        <taxon>Alphaproteobacteria</taxon>
        <taxon>Sphingomonadales</taxon>
        <taxon>Sphingomonadaceae</taxon>
        <taxon>Sphingobium</taxon>
    </lineage>
</organism>
<protein>
    <recommendedName>
        <fullName evidence="6">tRNA(Ile)-lysidine synthase</fullName>
        <ecNumber evidence="6">6.3.4.19</ecNumber>
    </recommendedName>
    <alternativeName>
        <fullName evidence="6">tRNA(Ile)-2-lysyl-cytidine synthase</fullName>
    </alternativeName>
    <alternativeName>
        <fullName evidence="6">tRNA(Ile)-lysidine synthetase</fullName>
    </alternativeName>
</protein>
<comment type="caution">
    <text evidence="8">The sequence shown here is derived from an EMBL/GenBank/DDBJ whole genome shotgun (WGS) entry which is preliminary data.</text>
</comment>
<proteinExistence type="inferred from homology"/>
<keyword evidence="6" id="KW-0963">Cytoplasm</keyword>
<gene>
    <name evidence="6 8" type="primary">tilS</name>
    <name evidence="8" type="ORF">EQG66_10795</name>
</gene>
<feature type="domain" description="tRNA(Ile)-lysidine/2-thiocytidine synthase N-terminal" evidence="7">
    <location>
        <begin position="1"/>
        <end position="160"/>
    </location>
</feature>
<dbReference type="PANTHER" id="PTHR43033:SF1">
    <property type="entry name" value="TRNA(ILE)-LYSIDINE SYNTHASE-RELATED"/>
    <property type="match status" value="1"/>
</dbReference>
<evidence type="ECO:0000313" key="9">
    <source>
        <dbReference type="Proteomes" id="UP000290958"/>
    </source>
</evidence>
<evidence type="ECO:0000256" key="6">
    <source>
        <dbReference type="HAMAP-Rule" id="MF_01161"/>
    </source>
</evidence>
<evidence type="ECO:0000313" key="8">
    <source>
        <dbReference type="EMBL" id="RXR28287.1"/>
    </source>
</evidence>
<evidence type="ECO:0000256" key="1">
    <source>
        <dbReference type="ARBA" id="ARBA00022598"/>
    </source>
</evidence>
<dbReference type="NCBIfam" id="TIGR02432">
    <property type="entry name" value="lysidine_TilS_N"/>
    <property type="match status" value="1"/>
</dbReference>
<dbReference type="InterPro" id="IPR014729">
    <property type="entry name" value="Rossmann-like_a/b/a_fold"/>
</dbReference>
<reference evidence="9" key="1">
    <citation type="submission" date="2019-01" db="EMBL/GenBank/DDBJ databases">
        <title>Cytophagaceae bacterium strain CAR-16.</title>
        <authorList>
            <person name="Chen W.-M."/>
        </authorList>
    </citation>
    <scope>NUCLEOTIDE SEQUENCE [LARGE SCALE GENOMIC DNA]</scope>
    <source>
        <strain evidence="9">CHR27</strain>
    </source>
</reference>
<comment type="caution">
    <text evidence="6">Lacks conserved residue(s) required for the propagation of feature annotation.</text>
</comment>
<keyword evidence="4" id="KW-0067">ATP-binding</keyword>
<accession>A0A4Q1KFM3</accession>
<evidence type="ECO:0000256" key="4">
    <source>
        <dbReference type="ARBA" id="ARBA00022840"/>
    </source>
</evidence>
<evidence type="ECO:0000259" key="7">
    <source>
        <dbReference type="Pfam" id="PF01171"/>
    </source>
</evidence>
<dbReference type="GO" id="GO:0005737">
    <property type="term" value="C:cytoplasm"/>
    <property type="evidence" value="ECO:0007669"/>
    <property type="project" value="UniProtKB-SubCell"/>
</dbReference>
<dbReference type="EC" id="6.3.4.19" evidence="6"/>
<dbReference type="HAMAP" id="MF_01161">
    <property type="entry name" value="tRNA_Ile_lys_synt"/>
    <property type="match status" value="1"/>
</dbReference>
<comment type="subcellular location">
    <subcellularLocation>
        <location evidence="6">Cytoplasm</location>
    </subcellularLocation>
</comment>
<evidence type="ECO:0000256" key="2">
    <source>
        <dbReference type="ARBA" id="ARBA00022694"/>
    </source>
</evidence>
<dbReference type="SUPFAM" id="SSF52402">
    <property type="entry name" value="Adenine nucleotide alpha hydrolases-like"/>
    <property type="match status" value="1"/>
</dbReference>
<comment type="catalytic activity">
    <reaction evidence="5 6">
        <text>cytidine(34) in tRNA(Ile2) + L-lysine + ATP = lysidine(34) in tRNA(Ile2) + AMP + diphosphate + H(+)</text>
        <dbReference type="Rhea" id="RHEA:43744"/>
        <dbReference type="Rhea" id="RHEA-COMP:10625"/>
        <dbReference type="Rhea" id="RHEA-COMP:10670"/>
        <dbReference type="ChEBI" id="CHEBI:15378"/>
        <dbReference type="ChEBI" id="CHEBI:30616"/>
        <dbReference type="ChEBI" id="CHEBI:32551"/>
        <dbReference type="ChEBI" id="CHEBI:33019"/>
        <dbReference type="ChEBI" id="CHEBI:82748"/>
        <dbReference type="ChEBI" id="CHEBI:83665"/>
        <dbReference type="ChEBI" id="CHEBI:456215"/>
        <dbReference type="EC" id="6.3.4.19"/>
    </reaction>
</comment>
<dbReference type="InterPro" id="IPR012795">
    <property type="entry name" value="tRNA_Ile_lys_synt_N"/>
</dbReference>
<dbReference type="EMBL" id="SBKP01000010">
    <property type="protein sequence ID" value="RXR28287.1"/>
    <property type="molecule type" value="Genomic_DNA"/>
</dbReference>
<keyword evidence="1 6" id="KW-0436">Ligase</keyword>
<sequence>MALLWLAASAFPGGVEAATVDHGLRAEAREEAEMVARWCADQGIAHRILSLSAPITGSIQASARAARYGLLHQWLEERALGWLLTAHHADDQLETMLMRLNRSSGVGGLAGIRARNGAVLRPLLGWRRAELMQVVRTHNLPHVHDPSNDDARFDRVEMRQHLTRVDWLDPLAAARAAAACADAEDALSWLVNDLAARHIRTDGNARWVLDHHDFPREVQRRLIGRMLIAAEPDAPPPRGETIDQALVQLLRGNKASIGQWLLDGGGRLWSLYAAPPRSGG</sequence>
<dbReference type="InterPro" id="IPR012094">
    <property type="entry name" value="tRNA_Ile_lys_synt"/>
</dbReference>
<evidence type="ECO:0000256" key="5">
    <source>
        <dbReference type="ARBA" id="ARBA00048539"/>
    </source>
</evidence>
<dbReference type="Pfam" id="PF01171">
    <property type="entry name" value="ATP_bind_3"/>
    <property type="match status" value="1"/>
</dbReference>
<keyword evidence="3" id="KW-0547">Nucleotide-binding</keyword>
<comment type="similarity">
    <text evidence="6">Belongs to the tRNA(Ile)-lysidine synthase family.</text>
</comment>
<dbReference type="CDD" id="cd01992">
    <property type="entry name" value="TilS_N"/>
    <property type="match status" value="1"/>
</dbReference>
<dbReference type="InterPro" id="IPR011063">
    <property type="entry name" value="TilS/TtcA_N"/>
</dbReference>
<dbReference type="GO" id="GO:0005524">
    <property type="term" value="F:ATP binding"/>
    <property type="evidence" value="ECO:0007669"/>
    <property type="project" value="UniProtKB-KW"/>
</dbReference>
<dbReference type="PANTHER" id="PTHR43033">
    <property type="entry name" value="TRNA(ILE)-LYSIDINE SYNTHASE-RELATED"/>
    <property type="match status" value="1"/>
</dbReference>
<dbReference type="OrthoDB" id="9807403at2"/>
<dbReference type="Proteomes" id="UP000290958">
    <property type="component" value="Unassembled WGS sequence"/>
</dbReference>
<keyword evidence="2 6" id="KW-0819">tRNA processing</keyword>
<dbReference type="GO" id="GO:0032267">
    <property type="term" value="F:tRNA(Ile)-lysidine synthase activity"/>
    <property type="evidence" value="ECO:0007669"/>
    <property type="project" value="UniProtKB-EC"/>
</dbReference>
<keyword evidence="9" id="KW-1185">Reference proteome</keyword>
<dbReference type="Gene3D" id="3.40.50.620">
    <property type="entry name" value="HUPs"/>
    <property type="match status" value="1"/>
</dbReference>
<name>A0A4Q1KFM3_9SPHN</name>
<dbReference type="AlphaFoldDB" id="A0A4Q1KFM3"/>